<proteinExistence type="predicted"/>
<protein>
    <submittedName>
        <fullName evidence="2">Uncharacterized protein</fullName>
    </submittedName>
</protein>
<evidence type="ECO:0000313" key="2">
    <source>
        <dbReference type="EMBL" id="KAJ8944379.1"/>
    </source>
</evidence>
<sequence>MSIVKNLQQQQSCQVPQSEIKTEVKPPVKRRKSSEKPSVPDIHNLPSKKSSRSNTTSSSQFWRQSASAEWGILRL</sequence>
<feature type="region of interest" description="Disordered" evidence="1">
    <location>
        <begin position="1"/>
        <end position="75"/>
    </location>
</feature>
<dbReference type="EMBL" id="JAPWTK010000255">
    <property type="protein sequence ID" value="KAJ8944379.1"/>
    <property type="molecule type" value="Genomic_DNA"/>
</dbReference>
<gene>
    <name evidence="2" type="ORF">NQ318_017698</name>
</gene>
<keyword evidence="3" id="KW-1185">Reference proteome</keyword>
<comment type="caution">
    <text evidence="2">The sequence shown here is derived from an EMBL/GenBank/DDBJ whole genome shotgun (WGS) entry which is preliminary data.</text>
</comment>
<evidence type="ECO:0000256" key="1">
    <source>
        <dbReference type="SAM" id="MobiDB-lite"/>
    </source>
</evidence>
<name>A0AAV8Y1K4_9CUCU</name>
<organism evidence="2 3">
    <name type="scientific">Aromia moschata</name>
    <dbReference type="NCBI Taxonomy" id="1265417"/>
    <lineage>
        <taxon>Eukaryota</taxon>
        <taxon>Metazoa</taxon>
        <taxon>Ecdysozoa</taxon>
        <taxon>Arthropoda</taxon>
        <taxon>Hexapoda</taxon>
        <taxon>Insecta</taxon>
        <taxon>Pterygota</taxon>
        <taxon>Neoptera</taxon>
        <taxon>Endopterygota</taxon>
        <taxon>Coleoptera</taxon>
        <taxon>Polyphaga</taxon>
        <taxon>Cucujiformia</taxon>
        <taxon>Chrysomeloidea</taxon>
        <taxon>Cerambycidae</taxon>
        <taxon>Cerambycinae</taxon>
        <taxon>Callichromatini</taxon>
        <taxon>Aromia</taxon>
    </lineage>
</organism>
<evidence type="ECO:0000313" key="3">
    <source>
        <dbReference type="Proteomes" id="UP001162162"/>
    </source>
</evidence>
<dbReference type="Proteomes" id="UP001162162">
    <property type="component" value="Unassembled WGS sequence"/>
</dbReference>
<reference evidence="2" key="1">
    <citation type="journal article" date="2023" name="Insect Mol. Biol.">
        <title>Genome sequencing provides insights into the evolution of gene families encoding plant cell wall-degrading enzymes in longhorned beetles.</title>
        <authorList>
            <person name="Shin N.R."/>
            <person name="Okamura Y."/>
            <person name="Kirsch R."/>
            <person name="Pauchet Y."/>
        </authorList>
    </citation>
    <scope>NUCLEOTIDE SEQUENCE</scope>
    <source>
        <strain evidence="2">AMC_N1</strain>
    </source>
</reference>
<accession>A0AAV8Y1K4</accession>
<dbReference type="AlphaFoldDB" id="A0AAV8Y1K4"/>
<feature type="compositionally biased region" description="Low complexity" evidence="1">
    <location>
        <begin position="8"/>
        <end position="17"/>
    </location>
</feature>